<sequence length="326" mass="35512">MALIDTYGRRINYLRLSVTDRCNMRCCYCMPAQGVAKLGHKEMLSYEELYRVSAACVEQGIEKIRVTGGEPLVRRGLVDFLGRLSALPGLRELVLTTNGLLLEELAQPLKDAGVARLNISLDSLQPETFARVTRGADLKRVLAGIDAAQKAGFGPLKINMVVMRGVNDQEILDFAALTLDKPYTVRFIEYMPTLQDEGWGAQSMPGSEILAAIGERYPLLPLVSSEMAGPARNYKIQGAAGAIGIITPVSGHFCESCNRIRITATGRVRGCLFSEQGTDLKPLLASDDPEALGQTLKRIVTQKPGRHHIAEEDAEQAVVNMSRIGG</sequence>
<feature type="binding site" evidence="12">
    <location>
        <position position="15"/>
    </location>
    <ligand>
        <name>GTP</name>
        <dbReference type="ChEBI" id="CHEBI:37565"/>
    </ligand>
</feature>
<keyword evidence="6 12" id="KW-0408">Iron</keyword>
<feature type="binding site" evidence="12">
    <location>
        <position position="29"/>
    </location>
    <ligand>
        <name>[4Fe-4S] cluster</name>
        <dbReference type="ChEBI" id="CHEBI:49883"/>
        <label>1</label>
        <note>4Fe-4S-S-AdoMet</note>
    </ligand>
</feature>
<keyword evidence="10 12" id="KW-0456">Lyase</keyword>
<proteinExistence type="inferred from homology"/>
<comment type="caution">
    <text evidence="14">The sequence shown here is derived from an EMBL/GenBank/DDBJ whole genome shotgun (WGS) entry which is preliminary data.</text>
</comment>
<protein>
    <recommendedName>
        <fullName evidence="1 12">GTP 3',8-cyclase</fullName>
        <ecNumber evidence="1 12">4.1.99.22</ecNumber>
    </recommendedName>
    <alternativeName>
        <fullName evidence="12">Molybdenum cofactor biosynthesis protein A</fullName>
    </alternativeName>
</protein>
<dbReference type="Proteomes" id="UP000614714">
    <property type="component" value="Unassembled WGS sequence"/>
</dbReference>
<dbReference type="PANTHER" id="PTHR22960">
    <property type="entry name" value="MOLYBDOPTERIN COFACTOR SYNTHESIS PROTEIN A"/>
    <property type="match status" value="1"/>
</dbReference>
<dbReference type="InterPro" id="IPR000385">
    <property type="entry name" value="MoaA_NifB_PqqE_Fe-S-bd_CS"/>
</dbReference>
<dbReference type="PROSITE" id="PS01305">
    <property type="entry name" value="MOAA_NIFB_PQQE"/>
    <property type="match status" value="1"/>
</dbReference>
<feature type="binding site" evidence="12">
    <location>
        <position position="120"/>
    </location>
    <ligand>
        <name>S-adenosyl-L-methionine</name>
        <dbReference type="ChEBI" id="CHEBI:59789"/>
    </ligand>
</feature>
<keyword evidence="7 12" id="KW-0411">Iron-sulfur</keyword>
<dbReference type="CDD" id="cd01335">
    <property type="entry name" value="Radical_SAM"/>
    <property type="match status" value="1"/>
</dbReference>
<evidence type="ECO:0000256" key="12">
    <source>
        <dbReference type="HAMAP-Rule" id="MF_01225"/>
    </source>
</evidence>
<accession>A0ABS0YAM7</accession>
<evidence type="ECO:0000313" key="14">
    <source>
        <dbReference type="EMBL" id="MBJ6749371.1"/>
    </source>
</evidence>
<evidence type="ECO:0000313" key="15">
    <source>
        <dbReference type="Proteomes" id="UP000614714"/>
    </source>
</evidence>
<organism evidence="14 15">
    <name type="scientific">Geomonas anaerohicana</name>
    <dbReference type="NCBI Taxonomy" id="2798583"/>
    <lineage>
        <taxon>Bacteria</taxon>
        <taxon>Pseudomonadati</taxon>
        <taxon>Thermodesulfobacteriota</taxon>
        <taxon>Desulfuromonadia</taxon>
        <taxon>Geobacterales</taxon>
        <taxon>Geobacteraceae</taxon>
        <taxon>Geomonas</taxon>
    </lineage>
</organism>
<dbReference type="HAMAP" id="MF_01225_B">
    <property type="entry name" value="MoaA_B"/>
    <property type="match status" value="1"/>
</dbReference>
<feature type="domain" description="Radical SAM core" evidence="13">
    <location>
        <begin position="6"/>
        <end position="231"/>
    </location>
</feature>
<feature type="binding site" evidence="12">
    <location>
        <position position="157"/>
    </location>
    <ligand>
        <name>GTP</name>
        <dbReference type="ChEBI" id="CHEBI:37565"/>
    </ligand>
</feature>
<evidence type="ECO:0000256" key="7">
    <source>
        <dbReference type="ARBA" id="ARBA00023014"/>
    </source>
</evidence>
<dbReference type="EC" id="4.1.99.22" evidence="1 12"/>
<evidence type="ECO:0000256" key="4">
    <source>
        <dbReference type="ARBA" id="ARBA00022723"/>
    </source>
</evidence>
<dbReference type="InterPro" id="IPR006638">
    <property type="entry name" value="Elp3/MiaA/NifB-like_rSAM"/>
</dbReference>
<dbReference type="Gene3D" id="3.20.20.70">
    <property type="entry name" value="Aldolase class I"/>
    <property type="match status" value="1"/>
</dbReference>
<dbReference type="SMART" id="SM00729">
    <property type="entry name" value="Elp3"/>
    <property type="match status" value="1"/>
</dbReference>
<evidence type="ECO:0000256" key="6">
    <source>
        <dbReference type="ARBA" id="ARBA00023004"/>
    </source>
</evidence>
<feature type="binding site" evidence="12">
    <location>
        <position position="191"/>
    </location>
    <ligand>
        <name>S-adenosyl-L-methionine</name>
        <dbReference type="ChEBI" id="CHEBI:59789"/>
    </ligand>
</feature>
<dbReference type="CDD" id="cd21117">
    <property type="entry name" value="Twitch_MoaA"/>
    <property type="match status" value="1"/>
</dbReference>
<gene>
    <name evidence="12 14" type="primary">moaA</name>
    <name evidence="14" type="ORF">JFN91_04030</name>
</gene>
<dbReference type="InterPro" id="IPR050105">
    <property type="entry name" value="MoCo_biosynth_MoaA/MoaC"/>
</dbReference>
<evidence type="ECO:0000256" key="5">
    <source>
        <dbReference type="ARBA" id="ARBA00022741"/>
    </source>
</evidence>
<evidence type="ECO:0000256" key="2">
    <source>
        <dbReference type="ARBA" id="ARBA00022485"/>
    </source>
</evidence>
<feature type="binding site" evidence="12">
    <location>
        <position position="96"/>
    </location>
    <ligand>
        <name>GTP</name>
        <dbReference type="ChEBI" id="CHEBI:37565"/>
    </ligand>
</feature>
<dbReference type="SFLD" id="SFLDG01067">
    <property type="entry name" value="SPASM/twitch_domain_containing"/>
    <property type="match status" value="1"/>
</dbReference>
<keyword evidence="9 12" id="KW-0501">Molybdenum cofactor biosynthesis</keyword>
<keyword evidence="8 12" id="KW-0342">GTP-binding</keyword>
<dbReference type="SUPFAM" id="SSF102114">
    <property type="entry name" value="Radical SAM enzymes"/>
    <property type="match status" value="1"/>
</dbReference>
<feature type="binding site" evidence="12">
    <location>
        <position position="65"/>
    </location>
    <ligand>
        <name>GTP</name>
        <dbReference type="ChEBI" id="CHEBI:37565"/>
    </ligand>
</feature>
<feature type="binding site" evidence="12">
    <location>
        <position position="271"/>
    </location>
    <ligand>
        <name>[4Fe-4S] cluster</name>
        <dbReference type="ChEBI" id="CHEBI:49883"/>
        <label>2</label>
        <note>4Fe-4S-substrate</note>
    </ligand>
</feature>
<dbReference type="NCBIfam" id="TIGR02666">
    <property type="entry name" value="moaA"/>
    <property type="match status" value="1"/>
</dbReference>
<dbReference type="InterPro" id="IPR007197">
    <property type="entry name" value="rSAM"/>
</dbReference>
<evidence type="ECO:0000256" key="3">
    <source>
        <dbReference type="ARBA" id="ARBA00022691"/>
    </source>
</evidence>
<dbReference type="SFLD" id="SFLDG01386">
    <property type="entry name" value="main_SPASM_domain-containing"/>
    <property type="match status" value="1"/>
</dbReference>
<feature type="binding site" evidence="12">
    <location>
        <position position="257"/>
    </location>
    <ligand>
        <name>[4Fe-4S] cluster</name>
        <dbReference type="ChEBI" id="CHEBI:49883"/>
        <label>2</label>
        <note>4Fe-4S-substrate</note>
    </ligand>
</feature>
<evidence type="ECO:0000256" key="10">
    <source>
        <dbReference type="ARBA" id="ARBA00023239"/>
    </source>
</evidence>
<evidence type="ECO:0000256" key="11">
    <source>
        <dbReference type="ARBA" id="ARBA00048697"/>
    </source>
</evidence>
<comment type="subunit">
    <text evidence="12">Monomer and homodimer.</text>
</comment>
<dbReference type="RefSeq" id="WP_199387922.1">
    <property type="nucleotide sequence ID" value="NZ_JAEMHL010000002.1"/>
</dbReference>
<keyword evidence="2 12" id="KW-0004">4Fe-4S</keyword>
<feature type="binding site" evidence="12">
    <location>
        <position position="26"/>
    </location>
    <ligand>
        <name>[4Fe-4S] cluster</name>
        <dbReference type="ChEBI" id="CHEBI:49883"/>
        <label>1</label>
        <note>4Fe-4S-S-AdoMet</note>
    </ligand>
</feature>
<dbReference type="InterPro" id="IPR013483">
    <property type="entry name" value="MoaA"/>
</dbReference>
<comment type="function">
    <text evidence="12">Catalyzes the cyclization of GTP to (8S)-3',8-cyclo-7,8-dihydroguanosine 5'-triphosphate.</text>
</comment>
<feature type="binding site" evidence="12">
    <location>
        <begin position="259"/>
        <end position="261"/>
    </location>
    <ligand>
        <name>GTP</name>
        <dbReference type="ChEBI" id="CHEBI:37565"/>
    </ligand>
</feature>
<comment type="cofactor">
    <cofactor evidence="12">
        <name>[4Fe-4S] cluster</name>
        <dbReference type="ChEBI" id="CHEBI:49883"/>
    </cofactor>
    <text evidence="12">Binds 2 [4Fe-4S] clusters. Binds 1 [4Fe-4S] cluster coordinated with 3 cysteines and an exchangeable S-adenosyl-L-methionine and 1 [4Fe-4S] cluster coordinated with 3 cysteines and the GTP-derived substrate.</text>
</comment>
<name>A0ABS0YAM7_9BACT</name>
<dbReference type="SFLD" id="SFLDS00029">
    <property type="entry name" value="Radical_SAM"/>
    <property type="match status" value="1"/>
</dbReference>
<comment type="pathway">
    <text evidence="12">Cofactor biosynthesis; molybdopterin biosynthesis.</text>
</comment>
<evidence type="ECO:0000256" key="9">
    <source>
        <dbReference type="ARBA" id="ARBA00023150"/>
    </source>
</evidence>
<comment type="catalytic activity">
    <reaction evidence="11 12">
        <text>GTP + AH2 + S-adenosyl-L-methionine = (8S)-3',8-cyclo-7,8-dihydroguanosine 5'-triphosphate + 5'-deoxyadenosine + L-methionine + A + H(+)</text>
        <dbReference type="Rhea" id="RHEA:49576"/>
        <dbReference type="ChEBI" id="CHEBI:13193"/>
        <dbReference type="ChEBI" id="CHEBI:15378"/>
        <dbReference type="ChEBI" id="CHEBI:17319"/>
        <dbReference type="ChEBI" id="CHEBI:17499"/>
        <dbReference type="ChEBI" id="CHEBI:37565"/>
        <dbReference type="ChEBI" id="CHEBI:57844"/>
        <dbReference type="ChEBI" id="CHEBI:59789"/>
        <dbReference type="ChEBI" id="CHEBI:131766"/>
        <dbReference type="EC" id="4.1.99.22"/>
    </reaction>
</comment>
<keyword evidence="5 12" id="KW-0547">Nucleotide-binding</keyword>
<evidence type="ECO:0000259" key="13">
    <source>
        <dbReference type="PROSITE" id="PS51918"/>
    </source>
</evidence>
<dbReference type="InterPro" id="IPR013785">
    <property type="entry name" value="Aldolase_TIM"/>
</dbReference>
<keyword evidence="15" id="KW-1185">Reference proteome</keyword>
<reference evidence="14 15" key="1">
    <citation type="submission" date="2020-12" db="EMBL/GenBank/DDBJ databases">
        <title>Geomonas sp. Red421, isolated from paddy soil.</title>
        <authorList>
            <person name="Xu Z."/>
            <person name="Zhang Z."/>
            <person name="Masuda Y."/>
            <person name="Itoh H."/>
            <person name="Senoo K."/>
        </authorList>
    </citation>
    <scope>NUCLEOTIDE SEQUENCE [LARGE SCALE GENOMIC DNA]</scope>
    <source>
        <strain evidence="14 15">Red421</strain>
    </source>
</reference>
<dbReference type="EMBL" id="JAEMHL010000002">
    <property type="protein sequence ID" value="MBJ6749371.1"/>
    <property type="molecule type" value="Genomic_DNA"/>
</dbReference>
<dbReference type="InterPro" id="IPR010505">
    <property type="entry name" value="MoaA_twitch"/>
</dbReference>
<dbReference type="InterPro" id="IPR040064">
    <property type="entry name" value="MoaA-like"/>
</dbReference>
<dbReference type="Pfam" id="PF06463">
    <property type="entry name" value="Mob_synth_C"/>
    <property type="match status" value="1"/>
</dbReference>
<evidence type="ECO:0000256" key="1">
    <source>
        <dbReference type="ARBA" id="ARBA00012167"/>
    </source>
</evidence>
<feature type="binding site" evidence="12">
    <location>
        <position position="28"/>
    </location>
    <ligand>
        <name>S-adenosyl-L-methionine</name>
        <dbReference type="ChEBI" id="CHEBI:59789"/>
    </ligand>
</feature>
<feature type="binding site" evidence="12">
    <location>
        <position position="22"/>
    </location>
    <ligand>
        <name>[4Fe-4S] cluster</name>
        <dbReference type="ChEBI" id="CHEBI:49883"/>
        <label>1</label>
        <note>4Fe-4S-S-AdoMet</note>
    </ligand>
</feature>
<dbReference type="Pfam" id="PF04055">
    <property type="entry name" value="Radical_SAM"/>
    <property type="match status" value="1"/>
</dbReference>
<keyword evidence="3 12" id="KW-0949">S-adenosyl-L-methionine</keyword>
<comment type="similarity">
    <text evidence="12">Belongs to the radical SAM superfamily. MoaA family.</text>
</comment>
<keyword evidence="4 12" id="KW-0479">Metal-binding</keyword>
<dbReference type="PROSITE" id="PS51918">
    <property type="entry name" value="RADICAL_SAM"/>
    <property type="match status" value="1"/>
</dbReference>
<dbReference type="PANTHER" id="PTHR22960:SF0">
    <property type="entry name" value="MOLYBDENUM COFACTOR BIOSYNTHESIS PROTEIN 1"/>
    <property type="match status" value="1"/>
</dbReference>
<feature type="binding site" evidence="12">
    <location>
        <position position="254"/>
    </location>
    <ligand>
        <name>[4Fe-4S] cluster</name>
        <dbReference type="ChEBI" id="CHEBI:49883"/>
        <label>2</label>
        <note>4Fe-4S-substrate</note>
    </ligand>
</feature>
<feature type="binding site" evidence="12">
    <location>
        <position position="69"/>
    </location>
    <ligand>
        <name>S-adenosyl-L-methionine</name>
        <dbReference type="ChEBI" id="CHEBI:59789"/>
    </ligand>
</feature>
<dbReference type="SFLD" id="SFLDG01383">
    <property type="entry name" value="cyclic_pyranopterin_phosphate"/>
    <property type="match status" value="1"/>
</dbReference>
<evidence type="ECO:0000256" key="8">
    <source>
        <dbReference type="ARBA" id="ARBA00023134"/>
    </source>
</evidence>
<dbReference type="InterPro" id="IPR058240">
    <property type="entry name" value="rSAM_sf"/>
</dbReference>